<sequence length="61" mass="6126">MSTVPAAAGLSAALAAEAGRTTADRAAVSTAPTADLKVVDFTCIYPSTPPARTGRGHRIIT</sequence>
<reference evidence="2" key="1">
    <citation type="journal article" date="2019" name="Int. J. Syst. Evol. Microbiol.">
        <title>The Global Catalogue of Microorganisms (GCM) 10K type strain sequencing project: providing services to taxonomists for standard genome sequencing and annotation.</title>
        <authorList>
            <consortium name="The Broad Institute Genomics Platform"/>
            <consortium name="The Broad Institute Genome Sequencing Center for Infectious Disease"/>
            <person name="Wu L."/>
            <person name="Ma J."/>
        </authorList>
    </citation>
    <scope>NUCLEOTIDE SEQUENCE [LARGE SCALE GENOMIC DNA]</scope>
    <source>
        <strain evidence="2">JCM 11444</strain>
    </source>
</reference>
<dbReference type="EMBL" id="BAAAID010000052">
    <property type="protein sequence ID" value="GAA0946573.1"/>
    <property type="molecule type" value="Genomic_DNA"/>
</dbReference>
<comment type="caution">
    <text evidence="1">The sequence shown here is derived from an EMBL/GenBank/DDBJ whole genome shotgun (WGS) entry which is preliminary data.</text>
</comment>
<proteinExistence type="predicted"/>
<accession>A0ABP4BAQ6</accession>
<name>A0ABP4BAQ6_9ACTN</name>
<evidence type="ECO:0000313" key="2">
    <source>
        <dbReference type="Proteomes" id="UP001500418"/>
    </source>
</evidence>
<keyword evidence="2" id="KW-1185">Reference proteome</keyword>
<gene>
    <name evidence="1" type="ORF">GCM10009575_066390</name>
</gene>
<dbReference type="Proteomes" id="UP001500418">
    <property type="component" value="Unassembled WGS sequence"/>
</dbReference>
<protein>
    <submittedName>
        <fullName evidence="1">Uncharacterized protein</fullName>
    </submittedName>
</protein>
<evidence type="ECO:0000313" key="1">
    <source>
        <dbReference type="EMBL" id="GAA0946573.1"/>
    </source>
</evidence>
<organism evidence="1 2">
    <name type="scientific">Streptomyces rhizosphaericus</name>
    <dbReference type="NCBI Taxonomy" id="114699"/>
    <lineage>
        <taxon>Bacteria</taxon>
        <taxon>Bacillati</taxon>
        <taxon>Actinomycetota</taxon>
        <taxon>Actinomycetes</taxon>
        <taxon>Kitasatosporales</taxon>
        <taxon>Streptomycetaceae</taxon>
        <taxon>Streptomyces</taxon>
        <taxon>Streptomyces violaceusniger group</taxon>
    </lineage>
</organism>